<dbReference type="Pfam" id="PF01963">
    <property type="entry name" value="TraB_PrgY_gumN"/>
    <property type="match status" value="1"/>
</dbReference>
<feature type="chain" id="PRO_5003719789" evidence="1">
    <location>
        <begin position="28"/>
        <end position="294"/>
    </location>
</feature>
<dbReference type="EMBL" id="AKKU01000018">
    <property type="protein sequence ID" value="EIW88440.1"/>
    <property type="molecule type" value="Genomic_DNA"/>
</dbReference>
<dbReference type="PANTHER" id="PTHR40590">
    <property type="entry name" value="CYTOPLASMIC PROTEIN-RELATED"/>
    <property type="match status" value="1"/>
</dbReference>
<dbReference type="RefSeq" id="WP_008985004.1">
    <property type="nucleotide sequence ID" value="NZ_AKKU01000018.1"/>
</dbReference>
<name>I9DQY2_9ALTE</name>
<evidence type="ECO:0000313" key="2">
    <source>
        <dbReference type="EMBL" id="EIW88440.1"/>
    </source>
</evidence>
<sequence length="294" mass="32874">MKQQSLFKTGRLALLLGAVLISTTTWAETSLWKVSKGDDYLYVGGTVHFLPESAFPLPPAFETAYQATDTLVLETKLPEPNDTALQAAMMQAMAYQDERRLSTVLSSDVYQQVASYFAPYGVQLQQLDAYKPGFIVLQMLGLELMKSQMAGEGVDAYFDKKARAEGKTLAYLESVESQIQLLANMGEGYEDAFMTMNLQQFSDFKTYFSAAISAWRVGDMQELNDLMVQPARELDPILYQALFVARNQNWLPQIQNMFGNDQKELVLVGSGHLAGEHSVLELLQQAGYQVEQVK</sequence>
<dbReference type="CDD" id="cd14789">
    <property type="entry name" value="Tiki"/>
    <property type="match status" value="1"/>
</dbReference>
<dbReference type="PANTHER" id="PTHR40590:SF1">
    <property type="entry name" value="CYTOPLASMIC PROTEIN"/>
    <property type="match status" value="1"/>
</dbReference>
<dbReference type="STRING" id="1195246.AGRI_10863"/>
<dbReference type="eggNOG" id="COG3735">
    <property type="taxonomic scope" value="Bacteria"/>
</dbReference>
<evidence type="ECO:0000256" key="1">
    <source>
        <dbReference type="SAM" id="SignalP"/>
    </source>
</evidence>
<dbReference type="Proteomes" id="UP000035062">
    <property type="component" value="Unassembled WGS sequence"/>
</dbReference>
<dbReference type="InterPro" id="IPR047111">
    <property type="entry name" value="YbaP-like"/>
</dbReference>
<feature type="signal peptide" evidence="1">
    <location>
        <begin position="1"/>
        <end position="27"/>
    </location>
</feature>
<dbReference type="PATRIC" id="fig|1195246.3.peg.2155"/>
<gene>
    <name evidence="2" type="ORF">AGRI_10863</name>
</gene>
<protein>
    <submittedName>
        <fullName evidence="2">GumN protein</fullName>
    </submittedName>
</protein>
<dbReference type="AlphaFoldDB" id="I9DQY2"/>
<reference evidence="2 3" key="1">
    <citation type="journal article" date="2012" name="J. Bacteriol.">
        <title>Genome Sequence of Pectin-Degrading Alishewanella agri, Isolated from Landfill Soil.</title>
        <authorList>
            <person name="Kim J."/>
            <person name="Jung J."/>
            <person name="Sung J.S."/>
            <person name="Chun J."/>
            <person name="Park W."/>
        </authorList>
    </citation>
    <scope>NUCLEOTIDE SEQUENCE [LARGE SCALE GENOMIC DNA]</scope>
    <source>
        <strain evidence="2 3">BL06</strain>
    </source>
</reference>
<accession>I9DQY2</accession>
<comment type="caution">
    <text evidence="2">The sequence shown here is derived from an EMBL/GenBank/DDBJ whole genome shotgun (WGS) entry which is preliminary data.</text>
</comment>
<proteinExistence type="predicted"/>
<dbReference type="InterPro" id="IPR002816">
    <property type="entry name" value="TraB/PrgY/GumN_fam"/>
</dbReference>
<evidence type="ECO:0000313" key="3">
    <source>
        <dbReference type="Proteomes" id="UP000035062"/>
    </source>
</evidence>
<keyword evidence="1" id="KW-0732">Signal</keyword>
<organism evidence="2 3">
    <name type="scientific">Alishewanella agri BL06</name>
    <dbReference type="NCBI Taxonomy" id="1195246"/>
    <lineage>
        <taxon>Bacteria</taxon>
        <taxon>Pseudomonadati</taxon>
        <taxon>Pseudomonadota</taxon>
        <taxon>Gammaproteobacteria</taxon>
        <taxon>Alteromonadales</taxon>
        <taxon>Alteromonadaceae</taxon>
        <taxon>Alishewanella</taxon>
    </lineage>
</organism>
<keyword evidence="3" id="KW-1185">Reference proteome</keyword>